<evidence type="ECO:0000259" key="7">
    <source>
        <dbReference type="PROSITE" id="PS51512"/>
    </source>
</evidence>
<protein>
    <recommendedName>
        <fullName evidence="3">Enhancer of mRNA-decapping protein 3</fullName>
    </recommendedName>
</protein>
<dbReference type="GO" id="GO:0031087">
    <property type="term" value="P:deadenylation-independent decapping of nuclear-transcribed mRNA"/>
    <property type="evidence" value="ECO:0007669"/>
    <property type="project" value="InterPro"/>
</dbReference>
<dbReference type="EMBL" id="VSWD01000007">
    <property type="protein sequence ID" value="KAK3097432.1"/>
    <property type="molecule type" value="Genomic_DNA"/>
</dbReference>
<feature type="compositionally biased region" description="Polar residues" evidence="5">
    <location>
        <begin position="221"/>
        <end position="230"/>
    </location>
</feature>
<dbReference type="InterPro" id="IPR025609">
    <property type="entry name" value="Lsm14-like_N"/>
</dbReference>
<dbReference type="Proteomes" id="UP001186944">
    <property type="component" value="Unassembled WGS sequence"/>
</dbReference>
<feature type="domain" description="DFDF" evidence="7">
    <location>
        <begin position="295"/>
        <end position="331"/>
    </location>
</feature>
<sequence length="609" mass="67291">MSKTLLKDVAGWVGYDAKGLVKDQSSLCDLPVSGVCPYICLEKRLSAMSFVGSIVSLDCGESLGTYQGQVMCINNSSQDLTIHNAYRNGLKCSVPEITINACDIKELKIIKDPKEADQITAKEATPCKLSPENNENEVFCPSPVKVVDTPLGTSENGVPTKRKQSVGHDKYQCSYVDSMNGNINSNGIHRSRSDQKFPSSNGVAACRRSPMNEPGRFTPPARTSHTQTKMSPPGSGGMQKNVKFTPTKENQQSGFRPRRNSASDMKSTCTSKRSTTPRKIDFRKRSQSRDQQDDCFSAPNHSYLTDFDFEKNLALFDKKAVFEEIENANPDCVKVVEAKKPQKYRCDENVLQSGPVVLQQIKVPNNVESVQQFVTDAGLIVPTISYELRTRLFSAATKFGFREDRQIEMVGRSVSEMVLQLLGGSTRLNPTNGHQLPTVVVLCGPHRQGAQGVNCARHLSNHNVKVKVFVPSYAQLPAALQEELNLFKFCDGIVTSSLQDLPSGAVDIIISAVESHDNDKLYQQGWFVAVTEWANQNRAPALSMDPPLNGSRIKSKWSLSICLPLNFNVGTSQNFLCDLGFPKKVFQEVGIKYLSPFGHKFIIPLHPRS</sequence>
<dbReference type="Pfam" id="PF03853">
    <property type="entry name" value="YjeF_N"/>
    <property type="match status" value="1"/>
</dbReference>
<dbReference type="SMART" id="SM01199">
    <property type="entry name" value="FDF"/>
    <property type="match status" value="1"/>
</dbReference>
<feature type="domain" description="YjeF N-terminal" evidence="6">
    <location>
        <begin position="385"/>
        <end position="587"/>
    </location>
</feature>
<accession>A0AA88YDQ0</accession>
<feature type="compositionally biased region" description="Polar residues" evidence="5">
    <location>
        <begin position="242"/>
        <end position="274"/>
    </location>
</feature>
<dbReference type="Pfam" id="PF12701">
    <property type="entry name" value="LSM14"/>
    <property type="match status" value="1"/>
</dbReference>
<feature type="region of interest" description="Disordered" evidence="5">
    <location>
        <begin position="182"/>
        <end position="296"/>
    </location>
</feature>
<dbReference type="InterPro" id="IPR025762">
    <property type="entry name" value="DFDF"/>
</dbReference>
<dbReference type="Gene3D" id="3.40.50.10260">
    <property type="entry name" value="YjeF N-terminal domain"/>
    <property type="match status" value="1"/>
</dbReference>
<comment type="caution">
    <text evidence="8">The sequence shown here is derived from an EMBL/GenBank/DDBJ whole genome shotgun (WGS) entry which is preliminary data.</text>
</comment>
<dbReference type="InterPro" id="IPR034107">
    <property type="entry name" value="Lsm16_N"/>
</dbReference>
<dbReference type="PROSITE" id="PS51385">
    <property type="entry name" value="YJEF_N"/>
    <property type="match status" value="1"/>
</dbReference>
<feature type="compositionally biased region" description="Basic and acidic residues" evidence="5">
    <location>
        <begin position="278"/>
        <end position="292"/>
    </location>
</feature>
<organism evidence="8 9">
    <name type="scientific">Pinctada imbricata</name>
    <name type="common">Atlantic pearl-oyster</name>
    <name type="synonym">Pinctada martensii</name>
    <dbReference type="NCBI Taxonomy" id="66713"/>
    <lineage>
        <taxon>Eukaryota</taxon>
        <taxon>Metazoa</taxon>
        <taxon>Spiralia</taxon>
        <taxon>Lophotrochozoa</taxon>
        <taxon>Mollusca</taxon>
        <taxon>Bivalvia</taxon>
        <taxon>Autobranchia</taxon>
        <taxon>Pteriomorphia</taxon>
        <taxon>Pterioida</taxon>
        <taxon>Pterioidea</taxon>
        <taxon>Pteriidae</taxon>
        <taxon>Pinctada</taxon>
    </lineage>
</organism>
<dbReference type="SUPFAM" id="SSF64153">
    <property type="entry name" value="YjeF N-terminal domain-like"/>
    <property type="match status" value="1"/>
</dbReference>
<keyword evidence="9" id="KW-1185">Reference proteome</keyword>
<proteinExistence type="inferred from homology"/>
<dbReference type="Pfam" id="PF09532">
    <property type="entry name" value="FDF"/>
    <property type="match status" value="1"/>
</dbReference>
<evidence type="ECO:0000313" key="9">
    <source>
        <dbReference type="Proteomes" id="UP001186944"/>
    </source>
</evidence>
<evidence type="ECO:0000259" key="6">
    <source>
        <dbReference type="PROSITE" id="PS51385"/>
    </source>
</evidence>
<dbReference type="PROSITE" id="PS51512">
    <property type="entry name" value="DFDF"/>
    <property type="match status" value="1"/>
</dbReference>
<dbReference type="CDD" id="cd01737">
    <property type="entry name" value="LSm16_N"/>
    <property type="match status" value="1"/>
</dbReference>
<evidence type="ECO:0000313" key="8">
    <source>
        <dbReference type="EMBL" id="KAK3097432.1"/>
    </source>
</evidence>
<comment type="subcellular location">
    <subcellularLocation>
        <location evidence="1">Cytoplasm</location>
        <location evidence="1">P-body</location>
    </subcellularLocation>
</comment>
<keyword evidence="4" id="KW-0963">Cytoplasm</keyword>
<dbReference type="PANTHER" id="PTHR13612:SF0">
    <property type="entry name" value="ENHANCER OF MRNA-DECAPPING PROTEIN 3"/>
    <property type="match status" value="1"/>
</dbReference>
<dbReference type="FunFam" id="2.30.30.100:FF:000026">
    <property type="entry name" value="Enhancer of mRNA-decapping protein 3"/>
    <property type="match status" value="1"/>
</dbReference>
<evidence type="ECO:0000256" key="5">
    <source>
        <dbReference type="SAM" id="MobiDB-lite"/>
    </source>
</evidence>
<name>A0AA88YDQ0_PINIB</name>
<feature type="region of interest" description="Disordered" evidence="5">
    <location>
        <begin position="150"/>
        <end position="169"/>
    </location>
</feature>
<gene>
    <name evidence="8" type="ORF">FSP39_009602</name>
</gene>
<dbReference type="InterPro" id="IPR019050">
    <property type="entry name" value="FDF_dom"/>
</dbReference>
<dbReference type="GO" id="GO:0003729">
    <property type="term" value="F:mRNA binding"/>
    <property type="evidence" value="ECO:0007669"/>
    <property type="project" value="InterPro"/>
</dbReference>
<dbReference type="SMART" id="SM01271">
    <property type="entry name" value="LSM14"/>
    <property type="match status" value="1"/>
</dbReference>
<evidence type="ECO:0000256" key="4">
    <source>
        <dbReference type="ARBA" id="ARBA00022490"/>
    </source>
</evidence>
<dbReference type="InterPro" id="IPR036652">
    <property type="entry name" value="YjeF_N_dom_sf"/>
</dbReference>
<reference evidence="8" key="1">
    <citation type="submission" date="2019-08" db="EMBL/GenBank/DDBJ databases">
        <title>The improved chromosome-level genome for the pearl oyster Pinctada fucata martensii using PacBio sequencing and Hi-C.</title>
        <authorList>
            <person name="Zheng Z."/>
        </authorList>
    </citation>
    <scope>NUCLEOTIDE SEQUENCE</scope>
    <source>
        <strain evidence="8">ZZ-2019</strain>
        <tissue evidence="8">Adductor muscle</tissue>
    </source>
</reference>
<dbReference type="GO" id="GO:0033962">
    <property type="term" value="P:P-body assembly"/>
    <property type="evidence" value="ECO:0007669"/>
    <property type="project" value="TreeGrafter"/>
</dbReference>
<evidence type="ECO:0000256" key="3">
    <source>
        <dbReference type="ARBA" id="ARBA00015797"/>
    </source>
</evidence>
<dbReference type="InterPro" id="IPR004443">
    <property type="entry name" value="YjeF_N_dom"/>
</dbReference>
<comment type="similarity">
    <text evidence="2">Belongs to the EDC3 family.</text>
</comment>
<evidence type="ECO:0000256" key="1">
    <source>
        <dbReference type="ARBA" id="ARBA00004201"/>
    </source>
</evidence>
<dbReference type="GO" id="GO:0000932">
    <property type="term" value="C:P-body"/>
    <property type="evidence" value="ECO:0007669"/>
    <property type="project" value="UniProtKB-SubCell"/>
</dbReference>
<dbReference type="Gene3D" id="2.30.30.100">
    <property type="match status" value="1"/>
</dbReference>
<dbReference type="AlphaFoldDB" id="A0AA88YDQ0"/>
<evidence type="ECO:0000256" key="2">
    <source>
        <dbReference type="ARBA" id="ARBA00006610"/>
    </source>
</evidence>
<dbReference type="PANTHER" id="PTHR13612">
    <property type="entry name" value="ENHANCER OF MRNA-DECAPPING PROTEIN 3"/>
    <property type="match status" value="1"/>
</dbReference>